<dbReference type="Pfam" id="PF12609">
    <property type="entry name" value="DUF3774"/>
    <property type="match status" value="1"/>
</dbReference>
<dbReference type="Gramene" id="Ma09_t30700.1">
    <property type="protein sequence ID" value="Ma09_p30700.1"/>
    <property type="gene ID" value="Ma09_g30700"/>
</dbReference>
<dbReference type="InterPro" id="IPR022251">
    <property type="entry name" value="DUF3774_wound-induced"/>
</dbReference>
<organism evidence="3 4">
    <name type="scientific">Musa acuminata subsp. malaccensis</name>
    <name type="common">Wild banana</name>
    <name type="synonym">Musa malaccensis</name>
    <dbReference type="NCBI Taxonomy" id="214687"/>
    <lineage>
        <taxon>Eukaryota</taxon>
        <taxon>Viridiplantae</taxon>
        <taxon>Streptophyta</taxon>
        <taxon>Embryophyta</taxon>
        <taxon>Tracheophyta</taxon>
        <taxon>Spermatophyta</taxon>
        <taxon>Magnoliopsida</taxon>
        <taxon>Liliopsida</taxon>
        <taxon>Zingiberales</taxon>
        <taxon>Musaceae</taxon>
        <taxon>Musa</taxon>
    </lineage>
</organism>
<keyword evidence="4" id="KW-1185">Reference proteome</keyword>
<dbReference type="InParanoid" id="A0A804KQJ3"/>
<dbReference type="EnsemblPlants" id="Ma09_t30700.1">
    <property type="protein sequence ID" value="Ma09_p30700.1"/>
    <property type="gene ID" value="Ma09_g30700"/>
</dbReference>
<protein>
    <submittedName>
        <fullName evidence="2">(wild Malaysian banana) hypothetical protein</fullName>
    </submittedName>
</protein>
<feature type="compositionally biased region" description="Basic and acidic residues" evidence="1">
    <location>
        <begin position="24"/>
        <end position="33"/>
    </location>
</feature>
<evidence type="ECO:0000313" key="3">
    <source>
        <dbReference type="EnsemblPlants" id="Ma09_p30700.1"/>
    </source>
</evidence>
<reference evidence="3" key="2">
    <citation type="submission" date="2021-05" db="UniProtKB">
        <authorList>
            <consortium name="EnsemblPlants"/>
        </authorList>
    </citation>
    <scope>IDENTIFICATION</scope>
    <source>
        <strain evidence="3">subsp. malaccensis</strain>
    </source>
</reference>
<dbReference type="Proteomes" id="UP000012960">
    <property type="component" value="Unplaced"/>
</dbReference>
<accession>A0A804KQJ3</accession>
<gene>
    <name evidence="2" type="ORF">GSMUA_249380.1</name>
</gene>
<feature type="region of interest" description="Disordered" evidence="1">
    <location>
        <begin position="17"/>
        <end position="56"/>
    </location>
</feature>
<evidence type="ECO:0000256" key="1">
    <source>
        <dbReference type="SAM" id="MobiDB-lite"/>
    </source>
</evidence>
<dbReference type="AlphaFoldDB" id="A0A804KQJ3"/>
<proteinExistence type="predicted"/>
<sequence>MCKARDCRWEATFRSVQKKSAGKLQDEAREAQRSPDGAPGNAGAASFGGERKRKGTVVVREKERAEMAMQLILWGPN</sequence>
<evidence type="ECO:0000313" key="2">
    <source>
        <dbReference type="EMBL" id="CAG1836969.1"/>
    </source>
</evidence>
<reference evidence="2" key="1">
    <citation type="submission" date="2021-03" db="EMBL/GenBank/DDBJ databases">
        <authorList>
            <consortium name="Genoscope - CEA"/>
            <person name="William W."/>
        </authorList>
    </citation>
    <scope>NUCLEOTIDE SEQUENCE</scope>
    <source>
        <strain evidence="2">Doubled-haploid Pahang</strain>
    </source>
</reference>
<dbReference type="EMBL" id="HG996474">
    <property type="protein sequence ID" value="CAG1836969.1"/>
    <property type="molecule type" value="Genomic_DNA"/>
</dbReference>
<name>A0A804KQJ3_MUSAM</name>
<evidence type="ECO:0000313" key="4">
    <source>
        <dbReference type="Proteomes" id="UP000012960"/>
    </source>
</evidence>